<dbReference type="Gene3D" id="2.170.140.10">
    <property type="entry name" value="Chitin binding domain"/>
    <property type="match status" value="1"/>
</dbReference>
<feature type="domain" description="Chitin-binding type-2" evidence="1">
    <location>
        <begin position="15"/>
        <end position="72"/>
    </location>
</feature>
<accession>A0A6A4V6I6</accession>
<keyword evidence="3" id="KW-1185">Reference proteome</keyword>
<dbReference type="InterPro" id="IPR002557">
    <property type="entry name" value="Chitin-bd_dom"/>
</dbReference>
<dbReference type="AlphaFoldDB" id="A0A6A4V6I6"/>
<evidence type="ECO:0000313" key="2">
    <source>
        <dbReference type="EMBL" id="KAF0286770.1"/>
    </source>
</evidence>
<dbReference type="SMART" id="SM00494">
    <property type="entry name" value="ChtBD2"/>
    <property type="match status" value="1"/>
</dbReference>
<dbReference type="EMBL" id="VIIS01002228">
    <property type="protein sequence ID" value="KAF0286770.1"/>
    <property type="molecule type" value="Genomic_DNA"/>
</dbReference>
<dbReference type="Pfam" id="PF01607">
    <property type="entry name" value="CBM_14"/>
    <property type="match status" value="1"/>
</dbReference>
<gene>
    <name evidence="2" type="ORF">FJT64_014708</name>
</gene>
<dbReference type="Proteomes" id="UP000440578">
    <property type="component" value="Unassembled WGS sequence"/>
</dbReference>
<dbReference type="GO" id="GO:0008061">
    <property type="term" value="F:chitin binding"/>
    <property type="evidence" value="ECO:0007669"/>
    <property type="project" value="InterPro"/>
</dbReference>
<comment type="caution">
    <text evidence="2">The sequence shown here is derived from an EMBL/GenBank/DDBJ whole genome shotgun (WGS) entry which is preliminary data.</text>
</comment>
<sequence>MLFQSGCSSEQLCKQVVCPTDTTQYHFAKEDNCRQFYKCSNGCPVVFDCAAPLSYNSAISNCDWDYNTGCTDPPLT</sequence>
<organism evidence="2 3">
    <name type="scientific">Amphibalanus amphitrite</name>
    <name type="common">Striped barnacle</name>
    <name type="synonym">Balanus amphitrite</name>
    <dbReference type="NCBI Taxonomy" id="1232801"/>
    <lineage>
        <taxon>Eukaryota</taxon>
        <taxon>Metazoa</taxon>
        <taxon>Ecdysozoa</taxon>
        <taxon>Arthropoda</taxon>
        <taxon>Crustacea</taxon>
        <taxon>Multicrustacea</taxon>
        <taxon>Cirripedia</taxon>
        <taxon>Thoracica</taxon>
        <taxon>Thoracicalcarea</taxon>
        <taxon>Balanomorpha</taxon>
        <taxon>Balanoidea</taxon>
        <taxon>Balanidae</taxon>
        <taxon>Amphibalaninae</taxon>
        <taxon>Amphibalanus</taxon>
    </lineage>
</organism>
<dbReference type="SUPFAM" id="SSF57625">
    <property type="entry name" value="Invertebrate chitin-binding proteins"/>
    <property type="match status" value="1"/>
</dbReference>
<name>A0A6A4V6I6_AMPAM</name>
<proteinExistence type="predicted"/>
<evidence type="ECO:0000259" key="1">
    <source>
        <dbReference type="PROSITE" id="PS50940"/>
    </source>
</evidence>
<dbReference type="GO" id="GO:0005576">
    <property type="term" value="C:extracellular region"/>
    <property type="evidence" value="ECO:0007669"/>
    <property type="project" value="InterPro"/>
</dbReference>
<reference evidence="2 3" key="1">
    <citation type="submission" date="2019-07" db="EMBL/GenBank/DDBJ databases">
        <title>Draft genome assembly of a fouling barnacle, Amphibalanus amphitrite (Darwin, 1854): The first reference genome for Thecostraca.</title>
        <authorList>
            <person name="Kim W."/>
        </authorList>
    </citation>
    <scope>NUCLEOTIDE SEQUENCE [LARGE SCALE GENOMIC DNA]</scope>
    <source>
        <strain evidence="2">SNU_AA5</strain>
        <tissue evidence="2">Soma without cirri and trophi</tissue>
    </source>
</reference>
<dbReference type="InterPro" id="IPR036508">
    <property type="entry name" value="Chitin-bd_dom_sf"/>
</dbReference>
<evidence type="ECO:0000313" key="3">
    <source>
        <dbReference type="Proteomes" id="UP000440578"/>
    </source>
</evidence>
<protein>
    <recommendedName>
        <fullName evidence="1">Chitin-binding type-2 domain-containing protein</fullName>
    </recommendedName>
</protein>
<dbReference type="PROSITE" id="PS50940">
    <property type="entry name" value="CHIT_BIND_II"/>
    <property type="match status" value="1"/>
</dbReference>
<dbReference type="OrthoDB" id="6020543at2759"/>